<dbReference type="OrthoDB" id="7055830at2"/>
<evidence type="ECO:0000313" key="2">
    <source>
        <dbReference type="Proteomes" id="UP000199771"/>
    </source>
</evidence>
<organism evidence="1 2">
    <name type="scientific">Fontimonas thermophila</name>
    <dbReference type="NCBI Taxonomy" id="1076937"/>
    <lineage>
        <taxon>Bacteria</taxon>
        <taxon>Pseudomonadati</taxon>
        <taxon>Pseudomonadota</taxon>
        <taxon>Gammaproteobacteria</taxon>
        <taxon>Nevskiales</taxon>
        <taxon>Nevskiaceae</taxon>
        <taxon>Fontimonas</taxon>
    </lineage>
</organism>
<protein>
    <submittedName>
        <fullName evidence="1">Uncharacterized protein</fullName>
    </submittedName>
</protein>
<keyword evidence="2" id="KW-1185">Reference proteome</keyword>
<dbReference type="Proteomes" id="UP000199771">
    <property type="component" value="Unassembled WGS sequence"/>
</dbReference>
<proteinExistence type="predicted"/>
<accession>A0A1I2KDA6</accession>
<dbReference type="AlphaFoldDB" id="A0A1I2KDA6"/>
<gene>
    <name evidence="1" type="ORF">SAMN04488120_11722</name>
</gene>
<reference evidence="1 2" key="1">
    <citation type="submission" date="2016-10" db="EMBL/GenBank/DDBJ databases">
        <authorList>
            <person name="de Groot N.N."/>
        </authorList>
    </citation>
    <scope>NUCLEOTIDE SEQUENCE [LARGE SCALE GENOMIC DNA]</scope>
    <source>
        <strain evidence="1 2">DSM 23609</strain>
    </source>
</reference>
<dbReference type="RefSeq" id="WP_091535603.1">
    <property type="nucleotide sequence ID" value="NZ_FOOC01000017.1"/>
</dbReference>
<name>A0A1I2KDA6_9GAMM</name>
<dbReference type="EMBL" id="FOOC01000017">
    <property type="protein sequence ID" value="SFF65035.1"/>
    <property type="molecule type" value="Genomic_DNA"/>
</dbReference>
<evidence type="ECO:0000313" key="1">
    <source>
        <dbReference type="EMBL" id="SFF65035.1"/>
    </source>
</evidence>
<dbReference type="STRING" id="1076937.SAMN04488120_11722"/>
<sequence length="344" mass="38827">MPKKSPTVAEALLEAHVEYLMDRLTGPTFADFLAQELDALLDEAGRLTLEEVVTPTMIKRTARRYASEIELGGGLPELVAAVARAVYAHRIHDRTALKDIVSHARWTEAIDKLLEFKSLREKLVRTVVTSPIYTAFASDLLYQGIKDYLSRSGELTRSIPGARSVMKLGRSVINKASPGIEATLDENLRKYVTRSVEATARRSAEAVLRHLDDAGLRKMAREIWDRIKFEPIGTLRADITADDVEELFVIGYEYWRELRRTEFYTGLIEAGIDAFFDAYGSQPLTVLLDDLGIDRDTILTECLHYAPHVLTQLKRKKVLRAFVRRQLEGFYRSGAVERVLAASE</sequence>